<organism evidence="2 3">
    <name type="scientific">Oedothorax gibbosus</name>
    <dbReference type="NCBI Taxonomy" id="931172"/>
    <lineage>
        <taxon>Eukaryota</taxon>
        <taxon>Metazoa</taxon>
        <taxon>Ecdysozoa</taxon>
        <taxon>Arthropoda</taxon>
        <taxon>Chelicerata</taxon>
        <taxon>Arachnida</taxon>
        <taxon>Araneae</taxon>
        <taxon>Araneomorphae</taxon>
        <taxon>Entelegynae</taxon>
        <taxon>Araneoidea</taxon>
        <taxon>Linyphiidae</taxon>
        <taxon>Erigoninae</taxon>
        <taxon>Oedothorax</taxon>
    </lineage>
</organism>
<dbReference type="AlphaFoldDB" id="A0AAV6URA3"/>
<keyword evidence="3" id="KW-1185">Reference proteome</keyword>
<protein>
    <submittedName>
        <fullName evidence="2">Uncharacterized protein</fullName>
    </submittedName>
</protein>
<evidence type="ECO:0000313" key="3">
    <source>
        <dbReference type="Proteomes" id="UP000827092"/>
    </source>
</evidence>
<accession>A0AAV6URA3</accession>
<comment type="caution">
    <text evidence="2">The sequence shown here is derived from an EMBL/GenBank/DDBJ whole genome shotgun (WGS) entry which is preliminary data.</text>
</comment>
<evidence type="ECO:0000313" key="2">
    <source>
        <dbReference type="EMBL" id="KAG8186140.1"/>
    </source>
</evidence>
<evidence type="ECO:0000256" key="1">
    <source>
        <dbReference type="SAM" id="MobiDB-lite"/>
    </source>
</evidence>
<gene>
    <name evidence="2" type="ORF">JTE90_022728</name>
</gene>
<dbReference type="EMBL" id="JAFNEN010000311">
    <property type="protein sequence ID" value="KAG8186140.1"/>
    <property type="molecule type" value="Genomic_DNA"/>
</dbReference>
<dbReference type="Proteomes" id="UP000827092">
    <property type="component" value="Unassembled WGS sequence"/>
</dbReference>
<proteinExistence type="predicted"/>
<feature type="region of interest" description="Disordered" evidence="1">
    <location>
        <begin position="1"/>
        <end position="21"/>
    </location>
</feature>
<reference evidence="2 3" key="1">
    <citation type="journal article" date="2022" name="Nat. Ecol. Evol.">
        <title>A masculinizing supergene underlies an exaggerated male reproductive morph in a spider.</title>
        <authorList>
            <person name="Hendrickx F."/>
            <person name="De Corte Z."/>
            <person name="Sonet G."/>
            <person name="Van Belleghem S.M."/>
            <person name="Kostlbacher S."/>
            <person name="Vangestel C."/>
        </authorList>
    </citation>
    <scope>NUCLEOTIDE SEQUENCE [LARGE SCALE GENOMIC DNA]</scope>
    <source>
        <strain evidence="2">W744_W776</strain>
    </source>
</reference>
<sequence length="86" mass="9430">MSSDSSPSELRQAHNHVPDRCMMDVGVPEKQDAGNALSGHIGKAADHCTLGSRPTDFLLTHLRGPKRKPQKYHTFCFVKSPSGWGD</sequence>
<name>A0AAV6URA3_9ARAC</name>